<dbReference type="InterPro" id="IPR015943">
    <property type="entry name" value="WD40/YVTN_repeat-like_dom_sf"/>
</dbReference>
<dbReference type="Proteomes" id="UP000267096">
    <property type="component" value="Unassembled WGS sequence"/>
</dbReference>
<dbReference type="Pfam" id="PF00400">
    <property type="entry name" value="WD40"/>
    <property type="match status" value="1"/>
</dbReference>
<dbReference type="EMBL" id="UYRR01019789">
    <property type="protein sequence ID" value="VDK30122.1"/>
    <property type="molecule type" value="Genomic_DNA"/>
</dbReference>
<name>A0A0M3JK86_ANISI</name>
<dbReference type="SMART" id="SM00320">
    <property type="entry name" value="WD40"/>
    <property type="match status" value="1"/>
</dbReference>
<proteinExistence type="predicted"/>
<feature type="repeat" description="WD" evidence="1">
    <location>
        <begin position="81"/>
        <end position="111"/>
    </location>
</feature>
<accession>A0A0M3JK86</accession>
<keyword evidence="3" id="KW-1185">Reference proteome</keyword>
<dbReference type="PANTHER" id="PTHR19863:SF5">
    <property type="entry name" value="WD REPEAT-CONTAINING PROTEIN 47"/>
    <property type="match status" value="1"/>
</dbReference>
<dbReference type="InterPro" id="IPR036322">
    <property type="entry name" value="WD40_repeat_dom_sf"/>
</dbReference>
<dbReference type="WBParaSite" id="ASIM_0000805901-mRNA-1">
    <property type="protein sequence ID" value="ASIM_0000805901-mRNA-1"/>
    <property type="gene ID" value="ASIM_0000805901"/>
</dbReference>
<evidence type="ECO:0000313" key="3">
    <source>
        <dbReference type="Proteomes" id="UP000267096"/>
    </source>
</evidence>
<reference evidence="2 3" key="2">
    <citation type="submission" date="2018-11" db="EMBL/GenBank/DDBJ databases">
        <authorList>
            <consortium name="Pathogen Informatics"/>
        </authorList>
    </citation>
    <scope>NUCLEOTIDE SEQUENCE [LARGE SCALE GENOMIC DNA]</scope>
</reference>
<sequence>MASHIYGYISDMKTHKRFAQLHSIHRVDISRWVPTPSRCSFASIRISGDLGLLINHLNLLFSNMLRAEASVRPADVILSRPKQHRGSVYCLAFNPIGELLATGSNDKSLRLMAFNNELCKIGSLFISFVHFFFVFEHFVQKVFTIVLFR</sequence>
<dbReference type="InterPro" id="IPR040067">
    <property type="entry name" value="WDR47"/>
</dbReference>
<dbReference type="PROSITE" id="PS50294">
    <property type="entry name" value="WD_REPEATS_REGION"/>
    <property type="match status" value="1"/>
</dbReference>
<evidence type="ECO:0000313" key="2">
    <source>
        <dbReference type="EMBL" id="VDK30122.1"/>
    </source>
</evidence>
<dbReference type="InterPro" id="IPR001680">
    <property type="entry name" value="WD40_rpt"/>
</dbReference>
<dbReference type="Gene3D" id="2.130.10.10">
    <property type="entry name" value="YVTN repeat-like/Quinoprotein amine dehydrogenase"/>
    <property type="match status" value="1"/>
</dbReference>
<dbReference type="PANTHER" id="PTHR19863">
    <property type="entry name" value="NEMITIN (NEURONAL ENRICHED MAP INTERACTING PROTEIN) HOMOLOG"/>
    <property type="match status" value="1"/>
</dbReference>
<organism evidence="4">
    <name type="scientific">Anisakis simplex</name>
    <name type="common">Herring worm</name>
    <dbReference type="NCBI Taxonomy" id="6269"/>
    <lineage>
        <taxon>Eukaryota</taxon>
        <taxon>Metazoa</taxon>
        <taxon>Ecdysozoa</taxon>
        <taxon>Nematoda</taxon>
        <taxon>Chromadorea</taxon>
        <taxon>Rhabditida</taxon>
        <taxon>Spirurina</taxon>
        <taxon>Ascaridomorpha</taxon>
        <taxon>Ascaridoidea</taxon>
        <taxon>Anisakidae</taxon>
        <taxon>Anisakis</taxon>
        <taxon>Anisakis simplex complex</taxon>
    </lineage>
</organism>
<dbReference type="PROSITE" id="PS50082">
    <property type="entry name" value="WD_REPEATS_2"/>
    <property type="match status" value="1"/>
</dbReference>
<keyword evidence="1" id="KW-0853">WD repeat</keyword>
<evidence type="ECO:0000313" key="4">
    <source>
        <dbReference type="WBParaSite" id="ASIM_0000805901-mRNA-1"/>
    </source>
</evidence>
<gene>
    <name evidence="2" type="ORF">ASIM_LOCUS7815</name>
</gene>
<evidence type="ECO:0000256" key="1">
    <source>
        <dbReference type="PROSITE-ProRule" id="PRU00221"/>
    </source>
</evidence>
<dbReference type="AlphaFoldDB" id="A0A0M3JK86"/>
<reference evidence="4" key="1">
    <citation type="submission" date="2017-02" db="UniProtKB">
        <authorList>
            <consortium name="WormBaseParasite"/>
        </authorList>
    </citation>
    <scope>IDENTIFICATION</scope>
</reference>
<protein>
    <submittedName>
        <fullName evidence="4">WD_REPEATS_REGION domain-containing protein</fullName>
    </submittedName>
</protein>
<dbReference type="OrthoDB" id="187712at2759"/>
<dbReference type="SUPFAM" id="SSF50978">
    <property type="entry name" value="WD40 repeat-like"/>
    <property type="match status" value="1"/>
</dbReference>